<sequence length="266" mass="28989">MLLKTALRSVGVLLLMLATWPAAWSQSAPQFDAIVVRQHDPHDVSQDGGIHWGGLAFEANNVPLTFLMTQAFGVKKWLIDGLPAWAAKSTWDVNAKVAASDLKLMQSLTREQRSQMLQTVLTEQFRLRYHFGEKLQPVYELSVLPAGPKFKASANIDGTKRGFGGWTFAAGLAQCERITMAQFANGLSPLVERVVMDKTGLTGAYDIEVRWTPENSANAGNDNGLDATAAPGIVTALREQAGLRLTSAKAMVPLLVIDAMEQPEQQ</sequence>
<dbReference type="Pfam" id="PF12543">
    <property type="entry name" value="DUF3738"/>
    <property type="match status" value="1"/>
</dbReference>
<dbReference type="AlphaFoldDB" id="A0A1G7PPL1"/>
<dbReference type="RefSeq" id="WP_083346352.1">
    <property type="nucleotide sequence ID" value="NZ_LT629690.1"/>
</dbReference>
<keyword evidence="1" id="KW-0732">Signal</keyword>
<dbReference type="NCBIfam" id="TIGR03435">
    <property type="entry name" value="Soli_TIGR03435"/>
    <property type="match status" value="1"/>
</dbReference>
<reference evidence="2 3" key="1">
    <citation type="submission" date="2016-10" db="EMBL/GenBank/DDBJ databases">
        <authorList>
            <person name="de Groot N.N."/>
        </authorList>
    </citation>
    <scope>NUCLEOTIDE SEQUENCE [LARGE SCALE GENOMIC DNA]</scope>
    <source>
        <strain evidence="2 3">GAS232</strain>
    </source>
</reference>
<name>A0A1G7PPL1_9BACT</name>
<proteinExistence type="predicted"/>
<organism evidence="2 3">
    <name type="scientific">Terriglobus roseus</name>
    <dbReference type="NCBI Taxonomy" id="392734"/>
    <lineage>
        <taxon>Bacteria</taxon>
        <taxon>Pseudomonadati</taxon>
        <taxon>Acidobacteriota</taxon>
        <taxon>Terriglobia</taxon>
        <taxon>Terriglobales</taxon>
        <taxon>Acidobacteriaceae</taxon>
        <taxon>Terriglobus</taxon>
    </lineage>
</organism>
<evidence type="ECO:0000313" key="2">
    <source>
        <dbReference type="EMBL" id="SDF88213.1"/>
    </source>
</evidence>
<dbReference type="EMBL" id="LT629690">
    <property type="protein sequence ID" value="SDF88213.1"/>
    <property type="molecule type" value="Genomic_DNA"/>
</dbReference>
<dbReference type="Proteomes" id="UP000182427">
    <property type="component" value="Chromosome I"/>
</dbReference>
<evidence type="ECO:0000256" key="1">
    <source>
        <dbReference type="SAM" id="SignalP"/>
    </source>
</evidence>
<evidence type="ECO:0000313" key="3">
    <source>
        <dbReference type="Proteomes" id="UP000182427"/>
    </source>
</evidence>
<dbReference type="OrthoDB" id="9819236at2"/>
<keyword evidence="3" id="KW-1185">Reference proteome</keyword>
<feature type="signal peptide" evidence="1">
    <location>
        <begin position="1"/>
        <end position="24"/>
    </location>
</feature>
<accession>A0A1G7PPL1</accession>
<protein>
    <submittedName>
        <fullName evidence="2">Soil-associated protein, TIGR03435 family</fullName>
    </submittedName>
</protein>
<feature type="chain" id="PRO_5009242283" evidence="1">
    <location>
        <begin position="25"/>
        <end position="266"/>
    </location>
</feature>
<dbReference type="InterPro" id="IPR017801">
    <property type="entry name" value="DUF3738"/>
</dbReference>
<gene>
    <name evidence="2" type="ORF">SAMN05444167_3582</name>
</gene>